<dbReference type="AlphaFoldDB" id="A0A3B1CFS0"/>
<dbReference type="PANTHER" id="PTHR43736:SF1">
    <property type="entry name" value="DIHYDRONEOPTERIN TRIPHOSPHATE DIPHOSPHATASE"/>
    <property type="match status" value="1"/>
</dbReference>
<evidence type="ECO:0000259" key="2">
    <source>
        <dbReference type="PROSITE" id="PS51462"/>
    </source>
</evidence>
<accession>A0A3B1CFS0</accession>
<evidence type="ECO:0000256" key="1">
    <source>
        <dbReference type="ARBA" id="ARBA00022801"/>
    </source>
</evidence>
<feature type="domain" description="Nudix hydrolase" evidence="2">
    <location>
        <begin position="19"/>
        <end position="144"/>
    </location>
</feature>
<dbReference type="EMBL" id="UOGC01000017">
    <property type="protein sequence ID" value="VAX15627.1"/>
    <property type="molecule type" value="Genomic_DNA"/>
</dbReference>
<dbReference type="CDD" id="cd18873">
    <property type="entry name" value="NUDIX_NadM_like"/>
    <property type="match status" value="1"/>
</dbReference>
<dbReference type="InterPro" id="IPR000086">
    <property type="entry name" value="NUDIX_hydrolase_dom"/>
</dbReference>
<proteinExistence type="predicted"/>
<sequence length="144" mass="16109">MKKDVSCPSCGEKIETWQNPKPTVDIIIEVDSNIVLIERANEPYGWALPGGFVDYGEALEIAAIREAKEETGLTVTLIRQFHVYSDPKRDPRQHNITIVFIARAEGDMQAGSDAKNVALFDKANLPKLAFDHADILNDYFSGRF</sequence>
<dbReference type="InterPro" id="IPR015797">
    <property type="entry name" value="NUDIX_hydrolase-like_dom_sf"/>
</dbReference>
<organism evidence="3">
    <name type="scientific">hydrothermal vent metagenome</name>
    <dbReference type="NCBI Taxonomy" id="652676"/>
    <lineage>
        <taxon>unclassified sequences</taxon>
        <taxon>metagenomes</taxon>
        <taxon>ecological metagenomes</taxon>
    </lineage>
</organism>
<dbReference type="Gene3D" id="3.90.79.10">
    <property type="entry name" value="Nucleoside Triphosphate Pyrophosphohydrolase"/>
    <property type="match status" value="1"/>
</dbReference>
<dbReference type="PRINTS" id="PR00502">
    <property type="entry name" value="NUDIXFAMILY"/>
</dbReference>
<reference evidence="3" key="1">
    <citation type="submission" date="2018-06" db="EMBL/GenBank/DDBJ databases">
        <authorList>
            <person name="Zhirakovskaya E."/>
        </authorList>
    </citation>
    <scope>NUCLEOTIDE SEQUENCE</scope>
</reference>
<evidence type="ECO:0000313" key="3">
    <source>
        <dbReference type="EMBL" id="VAX15627.1"/>
    </source>
</evidence>
<dbReference type="PROSITE" id="PS00893">
    <property type="entry name" value="NUDIX_BOX"/>
    <property type="match status" value="1"/>
</dbReference>
<dbReference type="SUPFAM" id="SSF55811">
    <property type="entry name" value="Nudix"/>
    <property type="match status" value="1"/>
</dbReference>
<name>A0A3B1CFS0_9ZZZZ</name>
<keyword evidence="1 3" id="KW-0378">Hydrolase</keyword>
<dbReference type="EC" id="3.6.1.13" evidence="3"/>
<dbReference type="InterPro" id="IPR020476">
    <property type="entry name" value="Nudix_hydrolase"/>
</dbReference>
<dbReference type="Pfam" id="PF00293">
    <property type="entry name" value="NUDIX"/>
    <property type="match status" value="1"/>
</dbReference>
<gene>
    <name evidence="3" type="ORF">MNBD_NITROSPINAE01-1042</name>
</gene>
<dbReference type="InterPro" id="IPR020084">
    <property type="entry name" value="NUDIX_hydrolase_CS"/>
</dbReference>
<dbReference type="PROSITE" id="PS51462">
    <property type="entry name" value="NUDIX"/>
    <property type="match status" value="1"/>
</dbReference>
<dbReference type="GO" id="GO:0047631">
    <property type="term" value="F:ADP-ribose diphosphatase activity"/>
    <property type="evidence" value="ECO:0007669"/>
    <property type="project" value="UniProtKB-EC"/>
</dbReference>
<protein>
    <submittedName>
        <fullName evidence="3">ADP-ribose pyrophosphatase</fullName>
        <ecNumber evidence="3">3.6.1.13</ecNumber>
    </submittedName>
</protein>
<dbReference type="PANTHER" id="PTHR43736">
    <property type="entry name" value="ADP-RIBOSE PYROPHOSPHATASE"/>
    <property type="match status" value="1"/>
</dbReference>